<evidence type="ECO:0000313" key="1">
    <source>
        <dbReference type="EMBL" id="GAI75180.1"/>
    </source>
</evidence>
<protein>
    <submittedName>
        <fullName evidence="1">Uncharacterized protein</fullName>
    </submittedName>
</protein>
<gene>
    <name evidence="1" type="ORF">S12H4_18301</name>
</gene>
<proteinExistence type="predicted"/>
<dbReference type="EMBL" id="BARW01009023">
    <property type="protein sequence ID" value="GAI75180.1"/>
    <property type="molecule type" value="Genomic_DNA"/>
</dbReference>
<name>X1SIE7_9ZZZZ</name>
<sequence length="52" mass="5929">MITFQSAEQKDELSKLSNELSTAIRRILGECPLWFLANTIGRDIDDVPVKHQ</sequence>
<accession>X1SIE7</accession>
<dbReference type="AlphaFoldDB" id="X1SIE7"/>
<reference evidence="1" key="1">
    <citation type="journal article" date="2014" name="Front. Microbiol.">
        <title>High frequency of phylogenetically diverse reductive dehalogenase-homologous genes in deep subseafloor sedimentary metagenomes.</title>
        <authorList>
            <person name="Kawai M."/>
            <person name="Futagami T."/>
            <person name="Toyoda A."/>
            <person name="Takaki Y."/>
            <person name="Nishi S."/>
            <person name="Hori S."/>
            <person name="Arai W."/>
            <person name="Tsubouchi T."/>
            <person name="Morono Y."/>
            <person name="Uchiyama I."/>
            <person name="Ito T."/>
            <person name="Fujiyama A."/>
            <person name="Inagaki F."/>
            <person name="Takami H."/>
        </authorList>
    </citation>
    <scope>NUCLEOTIDE SEQUENCE</scope>
    <source>
        <strain evidence="1">Expedition CK06-06</strain>
    </source>
</reference>
<organism evidence="1">
    <name type="scientific">marine sediment metagenome</name>
    <dbReference type="NCBI Taxonomy" id="412755"/>
    <lineage>
        <taxon>unclassified sequences</taxon>
        <taxon>metagenomes</taxon>
        <taxon>ecological metagenomes</taxon>
    </lineage>
</organism>
<comment type="caution">
    <text evidence="1">The sequence shown here is derived from an EMBL/GenBank/DDBJ whole genome shotgun (WGS) entry which is preliminary data.</text>
</comment>